<organism evidence="1">
    <name type="scientific">Ectopseudomonas oleovorans</name>
    <name type="common">Pseudomonas oleovorans</name>
    <dbReference type="NCBI Taxonomy" id="301"/>
    <lineage>
        <taxon>Bacteria</taxon>
        <taxon>Pseudomonadati</taxon>
        <taxon>Pseudomonadota</taxon>
        <taxon>Gammaproteobacteria</taxon>
        <taxon>Pseudomonadales</taxon>
        <taxon>Pseudomonadaceae</taxon>
        <taxon>Ectopseudomonas</taxon>
    </lineage>
</organism>
<sequence length="21" mass="2357">MLTALTSDMDRVLTLEMGDDE</sequence>
<protein>
    <submittedName>
        <fullName evidence="1">Uncharacterized protein</fullName>
    </submittedName>
</protein>
<dbReference type="EMBL" id="LR130779">
    <property type="protein sequence ID" value="VDN61516.1"/>
    <property type="molecule type" value="Genomic_DNA"/>
</dbReference>
<evidence type="ECO:0000313" key="1">
    <source>
        <dbReference type="EMBL" id="VDN61516.1"/>
    </source>
</evidence>
<proteinExistence type="predicted"/>
<name>A0A653AZJ3_ECTOL</name>
<dbReference type="AlphaFoldDB" id="A0A653AZJ3"/>
<reference evidence="1" key="1">
    <citation type="submission" date="2018-11" db="EMBL/GenBank/DDBJ databases">
        <authorList>
            <consortium name="Genoscope - CEA"/>
            <person name="William W."/>
        </authorList>
    </citation>
    <scope>NUCLEOTIDE SEQUENCE [LARGE SCALE GENOMIC DNA]</scope>
    <source>
        <strain evidence="1">T9AD</strain>
    </source>
</reference>
<gene>
    <name evidence="1" type="ORF">POT9AD_0525</name>
</gene>
<accession>A0A653AZJ3</accession>